<organism evidence="2 3">
    <name type="scientific">Halobacillus yeomjeoni</name>
    <dbReference type="NCBI Taxonomy" id="311194"/>
    <lineage>
        <taxon>Bacteria</taxon>
        <taxon>Bacillati</taxon>
        <taxon>Bacillota</taxon>
        <taxon>Bacilli</taxon>
        <taxon>Bacillales</taxon>
        <taxon>Bacillaceae</taxon>
        <taxon>Halobacillus</taxon>
    </lineage>
</organism>
<comment type="caution">
    <text evidence="2">The sequence shown here is derived from an EMBL/GenBank/DDBJ whole genome shotgun (WGS) entry which is preliminary data.</text>
</comment>
<dbReference type="SUPFAM" id="SSF50952">
    <property type="entry name" value="Soluble quinoprotein glucose dehydrogenase"/>
    <property type="match status" value="1"/>
</dbReference>
<dbReference type="InterPro" id="IPR011042">
    <property type="entry name" value="6-blade_b-propeller_TolB-like"/>
</dbReference>
<dbReference type="Pfam" id="PF07995">
    <property type="entry name" value="GSDH"/>
    <property type="match status" value="1"/>
</dbReference>
<dbReference type="EMBL" id="JADZSC010000002">
    <property type="protein sequence ID" value="MBH0230449.1"/>
    <property type="molecule type" value="Genomic_DNA"/>
</dbReference>
<gene>
    <name evidence="2" type="ORF">H0267_09525</name>
</gene>
<dbReference type="PROSITE" id="PS51257">
    <property type="entry name" value="PROKAR_LIPOPROTEIN"/>
    <property type="match status" value="1"/>
</dbReference>
<protein>
    <submittedName>
        <fullName evidence="2">PQQ-dependent sugar dehydrogenase</fullName>
    </submittedName>
</protein>
<dbReference type="RefSeq" id="WP_197317083.1">
    <property type="nucleotide sequence ID" value="NZ_JADZSC010000002.1"/>
</dbReference>
<dbReference type="PANTHER" id="PTHR19328:SF13">
    <property type="entry name" value="HIPL1 PROTEIN"/>
    <property type="match status" value="1"/>
</dbReference>
<proteinExistence type="predicted"/>
<evidence type="ECO:0000313" key="3">
    <source>
        <dbReference type="Proteomes" id="UP000614490"/>
    </source>
</evidence>
<accession>A0A931HVW5</accession>
<dbReference type="AlphaFoldDB" id="A0A931HVW5"/>
<feature type="domain" description="Glucose/Sorbosone dehydrogenase" evidence="1">
    <location>
        <begin position="40"/>
        <end position="331"/>
    </location>
</feature>
<evidence type="ECO:0000313" key="2">
    <source>
        <dbReference type="EMBL" id="MBH0230449.1"/>
    </source>
</evidence>
<name>A0A931HVW5_9BACI</name>
<dbReference type="Gene3D" id="2.120.10.30">
    <property type="entry name" value="TolB, C-terminal domain"/>
    <property type="match status" value="1"/>
</dbReference>
<evidence type="ECO:0000259" key="1">
    <source>
        <dbReference type="Pfam" id="PF07995"/>
    </source>
</evidence>
<reference evidence="2 3" key="1">
    <citation type="journal article" date="2005" name="Int. J. Syst. Evol. Microbiol.">
        <title>Halobacillus yeomjeoni sp. nov., isolated from a marine solar saltern in Korea.</title>
        <authorList>
            <person name="Yoon J.H."/>
            <person name="Kang S.J."/>
            <person name="Lee C.H."/>
            <person name="Oh H.W."/>
            <person name="Oh T.K."/>
        </authorList>
    </citation>
    <scope>NUCLEOTIDE SEQUENCE [LARGE SCALE GENOMIC DNA]</scope>
    <source>
        <strain evidence="2 3">KCTC 3957</strain>
    </source>
</reference>
<keyword evidence="3" id="KW-1185">Reference proteome</keyword>
<dbReference type="InterPro" id="IPR012938">
    <property type="entry name" value="Glc/Sorbosone_DH"/>
</dbReference>
<dbReference type="Proteomes" id="UP000614490">
    <property type="component" value="Unassembled WGS sequence"/>
</dbReference>
<dbReference type="PANTHER" id="PTHR19328">
    <property type="entry name" value="HEDGEHOG-INTERACTING PROTEIN"/>
    <property type="match status" value="1"/>
</dbReference>
<dbReference type="InterPro" id="IPR011041">
    <property type="entry name" value="Quinoprot_gluc/sorb_DH_b-prop"/>
</dbReference>
<sequence>MKKSVAVIGVLLFFVLVACSGSLEENESKEASFQKVVEELQSPWDIEYSESTFYITEREGSIVAWDGENKLRMNVDTSMPILQQGEGGLLGMKLHPDFKSNHQAVIYHTYADGDQIKNRVVLVEKQEEAWVEKEILIENIPGARFHNGGRIELGPDQSLYITTGDALDEELAQDKSSLAGKVLRVNLDGSPPEDNPMQGSYIYSYGHRNPQGLAWAEDGTLYASEHGPDAHDEINVIRKGENYGWPLIKGNEKGPELNTPYYHTGKMTWAPSGIAVHNGKLYVAALRGKSVKSISLNDKNIGIVTDNFGRVRDVEVVNDILYFITNNTDGRGAPESSDDVLVKFNQK</sequence>